<accession>A0A438G817</accession>
<evidence type="ECO:0000256" key="1">
    <source>
        <dbReference type="SAM" id="MobiDB-lite"/>
    </source>
</evidence>
<sequence>MLDETLQSHFKQPITAYTPPPIERKDRDDDNSSLPQFLTAACRTMMALPPPQHHYDKLKSLPTIKGDKVSDTIKRPSYSEKRYYLQLKRRVHLETAVAPVTRGFNIGAVSGNRSNVKDVHTFQEPFVSQRRRRLFRMAQNHGKATVGERVTNASPSPRNNKT</sequence>
<proteinExistence type="predicted"/>
<feature type="compositionally biased region" description="Polar residues" evidence="1">
    <location>
        <begin position="1"/>
        <end position="10"/>
    </location>
</feature>
<evidence type="ECO:0000313" key="3">
    <source>
        <dbReference type="Proteomes" id="UP000288805"/>
    </source>
</evidence>
<comment type="caution">
    <text evidence="2">The sequence shown here is derived from an EMBL/GenBank/DDBJ whole genome shotgun (WGS) entry which is preliminary data.</text>
</comment>
<feature type="compositionally biased region" description="Polar residues" evidence="1">
    <location>
        <begin position="151"/>
        <end position="162"/>
    </location>
</feature>
<feature type="region of interest" description="Disordered" evidence="1">
    <location>
        <begin position="139"/>
        <end position="162"/>
    </location>
</feature>
<evidence type="ECO:0000313" key="2">
    <source>
        <dbReference type="EMBL" id="RVW68360.1"/>
    </source>
</evidence>
<dbReference type="EMBL" id="QGNW01000537">
    <property type="protein sequence ID" value="RVW68360.1"/>
    <property type="molecule type" value="Genomic_DNA"/>
</dbReference>
<protein>
    <submittedName>
        <fullName evidence="2">Uncharacterized protein</fullName>
    </submittedName>
</protein>
<dbReference type="AlphaFoldDB" id="A0A438G817"/>
<feature type="region of interest" description="Disordered" evidence="1">
    <location>
        <begin position="1"/>
        <end position="34"/>
    </location>
</feature>
<name>A0A438G817_VITVI</name>
<dbReference type="Proteomes" id="UP000288805">
    <property type="component" value="Unassembled WGS sequence"/>
</dbReference>
<gene>
    <name evidence="2" type="ORF">CK203_063802</name>
</gene>
<organism evidence="2 3">
    <name type="scientific">Vitis vinifera</name>
    <name type="common">Grape</name>
    <dbReference type="NCBI Taxonomy" id="29760"/>
    <lineage>
        <taxon>Eukaryota</taxon>
        <taxon>Viridiplantae</taxon>
        <taxon>Streptophyta</taxon>
        <taxon>Embryophyta</taxon>
        <taxon>Tracheophyta</taxon>
        <taxon>Spermatophyta</taxon>
        <taxon>Magnoliopsida</taxon>
        <taxon>eudicotyledons</taxon>
        <taxon>Gunneridae</taxon>
        <taxon>Pentapetalae</taxon>
        <taxon>rosids</taxon>
        <taxon>Vitales</taxon>
        <taxon>Vitaceae</taxon>
        <taxon>Viteae</taxon>
        <taxon>Vitis</taxon>
    </lineage>
</organism>
<reference evidence="2 3" key="1">
    <citation type="journal article" date="2018" name="PLoS Genet.">
        <title>Population sequencing reveals clonal diversity and ancestral inbreeding in the grapevine cultivar Chardonnay.</title>
        <authorList>
            <person name="Roach M.J."/>
            <person name="Johnson D.L."/>
            <person name="Bohlmann J."/>
            <person name="van Vuuren H.J."/>
            <person name="Jones S.J."/>
            <person name="Pretorius I.S."/>
            <person name="Schmidt S.A."/>
            <person name="Borneman A.R."/>
        </authorList>
    </citation>
    <scope>NUCLEOTIDE SEQUENCE [LARGE SCALE GENOMIC DNA]</scope>
    <source>
        <strain evidence="3">cv. Chardonnay</strain>
        <tissue evidence="2">Leaf</tissue>
    </source>
</reference>